<sequence length="161" mass="18269">MAEEETIQGRRMSLEDADSGVFDRINNLSAFSNFSKLLEQQSLDLLGCLKVDTPISLPLKSEPVGVYFGVAFHTPPIHPLEFVLPLPSPLVRNLEQGSKPGSLDFRPVHHRLLLVVTETAELTLWDVRYGREKLFSLNFNIWSQRTELERVKVSRGLNRAK</sequence>
<dbReference type="Gramene" id="Kaladp0623s0005.1.v1.1">
    <property type="protein sequence ID" value="Kaladp0623s0005.1.v1.1"/>
    <property type="gene ID" value="Kaladp0623s0005.v1.1"/>
</dbReference>
<evidence type="ECO:0000313" key="2">
    <source>
        <dbReference type="Proteomes" id="UP000594263"/>
    </source>
</evidence>
<proteinExistence type="predicted"/>
<dbReference type="Proteomes" id="UP000594263">
    <property type="component" value="Unplaced"/>
</dbReference>
<organism evidence="1 2">
    <name type="scientific">Kalanchoe fedtschenkoi</name>
    <name type="common">Lavender scallops</name>
    <name type="synonym">South American air plant</name>
    <dbReference type="NCBI Taxonomy" id="63787"/>
    <lineage>
        <taxon>Eukaryota</taxon>
        <taxon>Viridiplantae</taxon>
        <taxon>Streptophyta</taxon>
        <taxon>Embryophyta</taxon>
        <taxon>Tracheophyta</taxon>
        <taxon>Spermatophyta</taxon>
        <taxon>Magnoliopsida</taxon>
        <taxon>eudicotyledons</taxon>
        <taxon>Gunneridae</taxon>
        <taxon>Pentapetalae</taxon>
        <taxon>Saxifragales</taxon>
        <taxon>Crassulaceae</taxon>
        <taxon>Kalanchoe</taxon>
    </lineage>
</organism>
<keyword evidence="2" id="KW-1185">Reference proteome</keyword>
<evidence type="ECO:0000313" key="1">
    <source>
        <dbReference type="EnsemblPlants" id="Kaladp0623s0005.1.v1.1"/>
    </source>
</evidence>
<dbReference type="AlphaFoldDB" id="A0A7N0VDX2"/>
<dbReference type="EnsemblPlants" id="Kaladp0623s0005.1.v1.1">
    <property type="protein sequence ID" value="Kaladp0623s0005.1.v1.1"/>
    <property type="gene ID" value="Kaladp0623s0005.v1.1"/>
</dbReference>
<reference evidence="1" key="1">
    <citation type="submission" date="2021-01" db="UniProtKB">
        <authorList>
            <consortium name="EnsemblPlants"/>
        </authorList>
    </citation>
    <scope>IDENTIFICATION</scope>
</reference>
<accession>A0A7N0VDX2</accession>
<name>A0A7N0VDX2_KALFE</name>
<protein>
    <submittedName>
        <fullName evidence="1">Uncharacterized protein</fullName>
    </submittedName>
</protein>